<proteinExistence type="predicted"/>
<evidence type="ECO:0000259" key="2">
    <source>
        <dbReference type="Pfam" id="PF01927"/>
    </source>
</evidence>
<protein>
    <recommendedName>
        <fullName evidence="2">Mut7-C RNAse domain-containing protein</fullName>
    </recommendedName>
</protein>
<evidence type="ECO:0000313" key="3">
    <source>
        <dbReference type="EMBL" id="TDA39808.1"/>
    </source>
</evidence>
<accession>A0A523BFU3</accession>
<dbReference type="InterPro" id="IPR018527">
    <property type="entry name" value="Rubredoxin_Fe_BS"/>
</dbReference>
<feature type="domain" description="Mut7-C RNAse" evidence="2">
    <location>
        <begin position="1"/>
        <end position="142"/>
    </location>
</feature>
<dbReference type="EMBL" id="QNVH01000006">
    <property type="protein sequence ID" value="TDA39808.1"/>
    <property type="molecule type" value="Genomic_DNA"/>
</dbReference>
<dbReference type="PROSITE" id="PS00202">
    <property type="entry name" value="RUBREDOXIN"/>
    <property type="match status" value="1"/>
</dbReference>
<keyword evidence="1" id="KW-0479">Metal-binding</keyword>
<comment type="caution">
    <text evidence="3">The sequence shown here is derived from an EMBL/GenBank/DDBJ whole genome shotgun (WGS) entry which is preliminary data.</text>
</comment>
<evidence type="ECO:0000256" key="1">
    <source>
        <dbReference type="ARBA" id="ARBA00022723"/>
    </source>
</evidence>
<dbReference type="AlphaFoldDB" id="A0A523BFU3"/>
<dbReference type="InterPro" id="IPR002782">
    <property type="entry name" value="Mut7-C_RNAse_dom"/>
</dbReference>
<dbReference type="Proteomes" id="UP000315399">
    <property type="component" value="Unassembled WGS sequence"/>
</dbReference>
<evidence type="ECO:0000313" key="4">
    <source>
        <dbReference type="Proteomes" id="UP000315399"/>
    </source>
</evidence>
<sequence>MRFVVDAMLGKLARWLRLLGYDTVYDQFHDDETLLAISRGEDRILITRDVELFKRASKEGIRSLLIKSTDLTGSLLEISPFIKDSFVNSIGTRCTMCNTPLIEADRSKIPFDEIPNISPLWTCPRCGKVYWHGSHWKGIEERIKNIKTINR</sequence>
<dbReference type="Pfam" id="PF01927">
    <property type="entry name" value="Mut7-C"/>
    <property type="match status" value="1"/>
</dbReference>
<gene>
    <name evidence="3" type="ORF">DSO08_01255</name>
</gene>
<reference evidence="3 4" key="1">
    <citation type="journal article" date="2019" name="Nat. Microbiol.">
        <title>Expanding anaerobic alkane metabolism in the domain of Archaea.</title>
        <authorList>
            <person name="Wang Y."/>
            <person name="Wegener G."/>
            <person name="Hou J."/>
            <person name="Wang F."/>
            <person name="Xiao X."/>
        </authorList>
    </citation>
    <scope>NUCLEOTIDE SEQUENCE [LARGE SCALE GENOMIC DNA]</scope>
    <source>
        <strain evidence="3">WYZ-LMO10</strain>
    </source>
</reference>
<dbReference type="PANTHER" id="PTHR39081:SF1">
    <property type="entry name" value="MUT7-C RNASE DOMAIN-CONTAINING PROTEIN"/>
    <property type="match status" value="1"/>
</dbReference>
<dbReference type="GO" id="GO:0046872">
    <property type="term" value="F:metal ion binding"/>
    <property type="evidence" value="ECO:0007669"/>
    <property type="project" value="UniProtKB-KW"/>
</dbReference>
<dbReference type="PANTHER" id="PTHR39081">
    <property type="entry name" value="MUT7-C DOMAIN-CONTAINING PROTEIN"/>
    <property type="match status" value="1"/>
</dbReference>
<organism evidence="3 4">
    <name type="scientific">Thermoproteota archaeon</name>
    <dbReference type="NCBI Taxonomy" id="2056631"/>
    <lineage>
        <taxon>Archaea</taxon>
        <taxon>Thermoproteota</taxon>
    </lineage>
</organism>
<name>A0A523BFU3_9CREN</name>